<name>A0A7T8KEI9_CALRO</name>
<keyword evidence="3" id="KW-1185">Reference proteome</keyword>
<dbReference type="EMBL" id="CP045893">
    <property type="protein sequence ID" value="QQP54463.1"/>
    <property type="molecule type" value="Genomic_DNA"/>
</dbReference>
<evidence type="ECO:0000313" key="3">
    <source>
        <dbReference type="Proteomes" id="UP000595437"/>
    </source>
</evidence>
<evidence type="ECO:0000256" key="1">
    <source>
        <dbReference type="SAM" id="SignalP"/>
    </source>
</evidence>
<sequence>MIGGGDETFGSSFIMWSLLALTRLMNMFNGTRGSRSFYNYNNREVCEEC</sequence>
<keyword evidence="1" id="KW-0732">Signal</keyword>
<organism evidence="2 3">
    <name type="scientific">Caligus rogercresseyi</name>
    <name type="common">Sea louse</name>
    <dbReference type="NCBI Taxonomy" id="217165"/>
    <lineage>
        <taxon>Eukaryota</taxon>
        <taxon>Metazoa</taxon>
        <taxon>Ecdysozoa</taxon>
        <taxon>Arthropoda</taxon>
        <taxon>Crustacea</taxon>
        <taxon>Multicrustacea</taxon>
        <taxon>Hexanauplia</taxon>
        <taxon>Copepoda</taxon>
        <taxon>Siphonostomatoida</taxon>
        <taxon>Caligidae</taxon>
        <taxon>Caligus</taxon>
    </lineage>
</organism>
<evidence type="ECO:0000313" key="2">
    <source>
        <dbReference type="EMBL" id="QQP54463.1"/>
    </source>
</evidence>
<reference evidence="3" key="1">
    <citation type="submission" date="2021-01" db="EMBL/GenBank/DDBJ databases">
        <title>Caligus Genome Assembly.</title>
        <authorList>
            <person name="Gallardo-Escarate C."/>
        </authorList>
    </citation>
    <scope>NUCLEOTIDE SEQUENCE [LARGE SCALE GENOMIC DNA]</scope>
</reference>
<proteinExistence type="predicted"/>
<gene>
    <name evidence="2" type="ORF">FKW44_007301</name>
</gene>
<dbReference type="AlphaFoldDB" id="A0A7T8KEI9"/>
<accession>A0A7T8KEI9</accession>
<feature type="chain" id="PRO_5030555365" evidence="1">
    <location>
        <begin position="34"/>
        <end position="49"/>
    </location>
</feature>
<feature type="signal peptide" evidence="1">
    <location>
        <begin position="1"/>
        <end position="33"/>
    </location>
</feature>
<protein>
    <submittedName>
        <fullName evidence="2">Uncharacterized protein</fullName>
    </submittedName>
</protein>
<dbReference type="Proteomes" id="UP000595437">
    <property type="component" value="Chromosome 4"/>
</dbReference>